<protein>
    <submittedName>
        <fullName evidence="2">Uncharacterized protein</fullName>
    </submittedName>
</protein>
<evidence type="ECO:0000313" key="2">
    <source>
        <dbReference type="EMBL" id="OJJ27588.1"/>
    </source>
</evidence>
<dbReference type="PANTHER" id="PTHR37525:SF1">
    <property type="entry name" value="UPF0175 PROTEIN SSL1255"/>
    <property type="match status" value="1"/>
</dbReference>
<dbReference type="STRING" id="1925591.BI308_01075"/>
<reference evidence="2" key="1">
    <citation type="submission" date="2016-10" db="EMBL/GenBank/DDBJ databases">
        <title>CRISPR-Cas defence system in Roseofilum reptotaenium: evidence of a bacteriophage-cyanobacterium arms race in the coral black band disease.</title>
        <authorList>
            <person name="Buerger P."/>
            <person name="Wood-Charlson E.M."/>
            <person name="Weynberg K.D."/>
            <person name="Willis B."/>
            <person name="Van Oppen M.J."/>
        </authorList>
    </citation>
    <scope>NUCLEOTIDE SEQUENCE [LARGE SCALE GENOMIC DNA]</scope>
    <source>
        <strain evidence="2">AO1-A</strain>
    </source>
</reference>
<organism evidence="2 3">
    <name type="scientific">Roseofilum reptotaenium AO1-A</name>
    <dbReference type="NCBI Taxonomy" id="1925591"/>
    <lineage>
        <taxon>Bacteria</taxon>
        <taxon>Bacillati</taxon>
        <taxon>Cyanobacteriota</taxon>
        <taxon>Cyanophyceae</taxon>
        <taxon>Desertifilales</taxon>
        <taxon>Desertifilaceae</taxon>
        <taxon>Roseofilum</taxon>
    </lineage>
</organism>
<dbReference type="InterPro" id="IPR005368">
    <property type="entry name" value="UPF0175"/>
</dbReference>
<keyword evidence="3" id="KW-1185">Reference proteome</keyword>
<name>A0A1L9QY23_9CYAN</name>
<proteinExistence type="inferred from homology"/>
<comment type="similarity">
    <text evidence="1">Belongs to the UPF0175 family.</text>
</comment>
<sequence>MAVLIPDDILQASEMSEAQLKLEIAIRLFQQDRISIGKARHLAGMHLLEFQKEIASRGICIDYDVEEFEEDIKTLQTLEKNRT</sequence>
<dbReference type="Proteomes" id="UP000183940">
    <property type="component" value="Unassembled WGS sequence"/>
</dbReference>
<evidence type="ECO:0000313" key="3">
    <source>
        <dbReference type="Proteomes" id="UP000183940"/>
    </source>
</evidence>
<dbReference type="InterPro" id="IPR052264">
    <property type="entry name" value="UPF0175_domain"/>
</dbReference>
<dbReference type="AlphaFoldDB" id="A0A1L9QY23"/>
<comment type="caution">
    <text evidence="2">The sequence shown here is derived from an EMBL/GenBank/DDBJ whole genome shotgun (WGS) entry which is preliminary data.</text>
</comment>
<dbReference type="PANTHER" id="PTHR37525">
    <property type="entry name" value="UPF0175 PROTEIN SSL1255"/>
    <property type="match status" value="1"/>
</dbReference>
<accession>A0A1L9QY23</accession>
<dbReference type="Pfam" id="PF03683">
    <property type="entry name" value="UPF0175"/>
    <property type="match status" value="1"/>
</dbReference>
<evidence type="ECO:0000256" key="1">
    <source>
        <dbReference type="ARBA" id="ARBA00005651"/>
    </source>
</evidence>
<gene>
    <name evidence="2" type="ORF">BI308_01075</name>
</gene>
<dbReference type="EMBL" id="MLAW01000001">
    <property type="protein sequence ID" value="OJJ27588.1"/>
    <property type="molecule type" value="Genomic_DNA"/>
</dbReference>